<dbReference type="PANTHER" id="PTHR21068">
    <property type="entry name" value="SPARTIN"/>
    <property type="match status" value="1"/>
</dbReference>
<dbReference type="GO" id="GO:0030514">
    <property type="term" value="P:negative regulation of BMP signaling pathway"/>
    <property type="evidence" value="ECO:0007669"/>
    <property type="project" value="TreeGrafter"/>
</dbReference>
<name>A0A5E4MA79_9HEMI</name>
<evidence type="ECO:0000259" key="1">
    <source>
        <dbReference type="Pfam" id="PF06911"/>
    </source>
</evidence>
<accession>A0A5E4MA79</accession>
<evidence type="ECO:0000313" key="3">
    <source>
        <dbReference type="Proteomes" id="UP000325440"/>
    </source>
</evidence>
<dbReference type="PANTHER" id="PTHR21068:SF43">
    <property type="entry name" value="SPARTIN"/>
    <property type="match status" value="1"/>
</dbReference>
<dbReference type="Pfam" id="PF06911">
    <property type="entry name" value="Senescence"/>
    <property type="match status" value="1"/>
</dbReference>
<dbReference type="Gene3D" id="1.20.58.80">
    <property type="entry name" value="Phosphotransferase system, lactose/cellobiose-type IIA subunit"/>
    <property type="match status" value="1"/>
</dbReference>
<dbReference type="InterPro" id="IPR045036">
    <property type="entry name" value="Spartin-like"/>
</dbReference>
<evidence type="ECO:0000313" key="2">
    <source>
        <dbReference type="EMBL" id="VVC29139.1"/>
    </source>
</evidence>
<sequence length="493" mass="54308">MASTSNAANADMGEHYSQIKTATDKFFTVLRDAKTYESQGKTNQALLEYEQCLTIIDDVFAVPLIRPTDQSSEWTQVNNILQYLKTEKKEILNRIVELQRDSDTTIVTERPLHSPPSYQEATSGLSDDQSIISETDHQVSFHQLSEMLRDLRVDIEQSSTAVTLISSDKAQVFFISDNGQVTSPTDVGSNVKIFMLEGTELNITPRYFLYIEDIYYPLVANGSPCLRTDYGAFLFPDIENKNSSIGVLIHPEDLELFTDILEDILKKSLRKKSESTNARERGHNISTHIINGANFVSNGLIKGAEKTTNFMNNSTPGLLNYISPSQNDKSVCTPVKKGIKVAKNVTCTAADVTCYVAGKIGTASCVVGKFLAPHVHKGGTKILTKVTNMDQNDASQKMTNVFDIAAGALEGFGIIYDGLEKSGIMLGNSISNNTVRIVRHRYGKNVGDVTQDTFETVGHGLRFTKTVKELGPKNIVKSTVIQTGRSLNVPKVD</sequence>
<keyword evidence="3" id="KW-1185">Reference proteome</keyword>
<dbReference type="GO" id="GO:0051301">
    <property type="term" value="P:cell division"/>
    <property type="evidence" value="ECO:0007669"/>
    <property type="project" value="TreeGrafter"/>
</dbReference>
<dbReference type="OrthoDB" id="20821at2759"/>
<gene>
    <name evidence="2" type="ORF">CINCED_3A013468</name>
</gene>
<dbReference type="GO" id="GO:0005886">
    <property type="term" value="C:plasma membrane"/>
    <property type="evidence" value="ECO:0007669"/>
    <property type="project" value="TreeGrafter"/>
</dbReference>
<dbReference type="InterPro" id="IPR009686">
    <property type="entry name" value="Senescence/spartin_C"/>
</dbReference>
<feature type="domain" description="Senescence" evidence="1">
    <location>
        <begin position="289"/>
        <end position="479"/>
    </location>
</feature>
<protein>
    <submittedName>
        <fullName evidence="2">Senescence/spartin-associated</fullName>
    </submittedName>
</protein>
<dbReference type="EMBL" id="CABPRJ010000488">
    <property type="protein sequence ID" value="VVC29139.1"/>
    <property type="molecule type" value="Genomic_DNA"/>
</dbReference>
<proteinExistence type="predicted"/>
<dbReference type="AlphaFoldDB" id="A0A5E4MA79"/>
<dbReference type="Proteomes" id="UP000325440">
    <property type="component" value="Unassembled WGS sequence"/>
</dbReference>
<organism evidence="2 3">
    <name type="scientific">Cinara cedri</name>
    <dbReference type="NCBI Taxonomy" id="506608"/>
    <lineage>
        <taxon>Eukaryota</taxon>
        <taxon>Metazoa</taxon>
        <taxon>Ecdysozoa</taxon>
        <taxon>Arthropoda</taxon>
        <taxon>Hexapoda</taxon>
        <taxon>Insecta</taxon>
        <taxon>Pterygota</taxon>
        <taxon>Neoptera</taxon>
        <taxon>Paraneoptera</taxon>
        <taxon>Hemiptera</taxon>
        <taxon>Sternorrhyncha</taxon>
        <taxon>Aphidomorpha</taxon>
        <taxon>Aphidoidea</taxon>
        <taxon>Aphididae</taxon>
        <taxon>Lachninae</taxon>
        <taxon>Cinara</taxon>
    </lineage>
</organism>
<reference evidence="2 3" key="1">
    <citation type="submission" date="2019-08" db="EMBL/GenBank/DDBJ databases">
        <authorList>
            <person name="Alioto T."/>
            <person name="Alioto T."/>
            <person name="Gomez Garrido J."/>
        </authorList>
    </citation>
    <scope>NUCLEOTIDE SEQUENCE [LARGE SCALE GENOMIC DNA]</scope>
</reference>